<dbReference type="SUPFAM" id="SSF160719">
    <property type="entry name" value="gpW/gp25-like"/>
    <property type="match status" value="1"/>
</dbReference>
<dbReference type="PaxDb" id="123214-PERMA_1808"/>
<keyword evidence="2" id="KW-1185">Reference proteome</keyword>
<evidence type="ECO:0000313" key="1">
    <source>
        <dbReference type="EMBL" id="ACO04382.1"/>
    </source>
</evidence>
<dbReference type="HOGENOM" id="CLU_1843238_0_0_0"/>
<dbReference type="AlphaFoldDB" id="C0QSC5"/>
<evidence type="ECO:0000313" key="2">
    <source>
        <dbReference type="Proteomes" id="UP000001366"/>
    </source>
</evidence>
<name>C0QSC5_PERMH</name>
<dbReference type="OrthoDB" id="1808477at2"/>
<dbReference type="Gene3D" id="3.10.450.40">
    <property type="match status" value="1"/>
</dbReference>
<reference evidence="1 2" key="1">
    <citation type="journal article" date="2009" name="J. Bacteriol.">
        <title>Complete and draft genome sequences of six members of the Aquificales.</title>
        <authorList>
            <person name="Reysenbach A.L."/>
            <person name="Hamamura N."/>
            <person name="Podar M."/>
            <person name="Griffiths E."/>
            <person name="Ferreira S."/>
            <person name="Hochstein R."/>
            <person name="Heidelberg J."/>
            <person name="Johnson J."/>
            <person name="Mead D."/>
            <person name="Pohorille A."/>
            <person name="Sarmiento M."/>
            <person name="Schweighofer K."/>
            <person name="Seshadri R."/>
            <person name="Voytek M.A."/>
        </authorList>
    </citation>
    <scope>NUCLEOTIDE SEQUENCE [LARGE SCALE GENOMIC DNA]</scope>
    <source>
        <strain evidence="2">DSM 14350 / EX-H1</strain>
    </source>
</reference>
<sequence>MNYGTDIYCINGEFQVLPTGDITLVNDKYCLIQDIINRLKTAKGSHFRHPDYGIDLYKYLKAQWSEETELEILTLIETEVEKDPRILEATAVREYIDMRTFVIKLIVETVNYDSPINLVVTLDRDNQDVYVKISKTVEG</sequence>
<dbReference type="eggNOG" id="ENOG5033E97">
    <property type="taxonomic scope" value="Bacteria"/>
</dbReference>
<organism evidence="1 2">
    <name type="scientific">Persephonella marina (strain DSM 14350 / EX-H1)</name>
    <dbReference type="NCBI Taxonomy" id="123214"/>
    <lineage>
        <taxon>Bacteria</taxon>
        <taxon>Pseudomonadati</taxon>
        <taxon>Aquificota</taxon>
        <taxon>Aquificia</taxon>
        <taxon>Aquificales</taxon>
        <taxon>Hydrogenothermaceae</taxon>
        <taxon>Persephonella</taxon>
    </lineage>
</organism>
<dbReference type="STRING" id="123214.PERMA_1808"/>
<dbReference type="KEGG" id="pmx:PERMA_1808"/>
<dbReference type="Proteomes" id="UP000001366">
    <property type="component" value="Chromosome"/>
</dbReference>
<gene>
    <name evidence="1" type="ordered locus">PERMA_1808</name>
</gene>
<dbReference type="Pfam" id="PF10934">
    <property type="entry name" value="Sheath_initiator"/>
    <property type="match status" value="1"/>
</dbReference>
<proteinExistence type="predicted"/>
<dbReference type="InterPro" id="IPR020288">
    <property type="entry name" value="Sheath_initiator"/>
</dbReference>
<dbReference type="RefSeq" id="WP_012676620.1">
    <property type="nucleotide sequence ID" value="NC_012440.1"/>
</dbReference>
<accession>C0QSC5</accession>
<protein>
    <submittedName>
        <fullName evidence="1">Uncharacterized protein</fullName>
    </submittedName>
</protein>
<dbReference type="EMBL" id="CP001230">
    <property type="protein sequence ID" value="ACO04382.1"/>
    <property type="molecule type" value="Genomic_DNA"/>
</dbReference>